<gene>
    <name evidence="3" type="ORF">OKIOD_LOCUS16011</name>
</gene>
<dbReference type="Pfam" id="PF00787">
    <property type="entry name" value="PX"/>
    <property type="match status" value="1"/>
</dbReference>
<evidence type="ECO:0000313" key="4">
    <source>
        <dbReference type="Proteomes" id="UP001158576"/>
    </source>
</evidence>
<keyword evidence="4" id="KW-1185">Reference proteome</keyword>
<evidence type="ECO:0000313" key="3">
    <source>
        <dbReference type="EMBL" id="CAG5113103.1"/>
    </source>
</evidence>
<name>A0ABN7T606_OIKDI</name>
<accession>A0ABN7T606</accession>
<organism evidence="3 4">
    <name type="scientific">Oikopleura dioica</name>
    <name type="common">Tunicate</name>
    <dbReference type="NCBI Taxonomy" id="34765"/>
    <lineage>
        <taxon>Eukaryota</taxon>
        <taxon>Metazoa</taxon>
        <taxon>Chordata</taxon>
        <taxon>Tunicata</taxon>
        <taxon>Appendicularia</taxon>
        <taxon>Copelata</taxon>
        <taxon>Oikopleuridae</taxon>
        <taxon>Oikopleura</taxon>
    </lineage>
</organism>
<dbReference type="Gene3D" id="3.30.1520.10">
    <property type="entry name" value="Phox-like domain"/>
    <property type="match status" value="1"/>
</dbReference>
<evidence type="ECO:0000259" key="2">
    <source>
        <dbReference type="PROSITE" id="PS50195"/>
    </source>
</evidence>
<proteinExistence type="predicted"/>
<dbReference type="InterPro" id="IPR036871">
    <property type="entry name" value="PX_dom_sf"/>
</dbReference>
<dbReference type="InterPro" id="IPR001683">
    <property type="entry name" value="PX_dom"/>
</dbReference>
<feature type="domain" description="PX" evidence="2">
    <location>
        <begin position="30"/>
        <end position="118"/>
    </location>
</feature>
<dbReference type="SUPFAM" id="SSF64268">
    <property type="entry name" value="PX domain"/>
    <property type="match status" value="1"/>
</dbReference>
<sequence>MSESEDDLFDSAPIREDQRTSQISSFKISVNSSERRVEEKSGSKRDEVFTTYMVESVSNKTYRVWRRYTNFLQLRQYLEVEHPSCIIPPMPAKRTGDIWNQLTQGRLFTIERSIKNYT</sequence>
<dbReference type="PROSITE" id="PS50195">
    <property type="entry name" value="PX"/>
    <property type="match status" value="1"/>
</dbReference>
<protein>
    <submittedName>
        <fullName evidence="3">Oidioi.mRNA.OKI2018_I69.chr2.g7246.t1.cds</fullName>
    </submittedName>
</protein>
<dbReference type="InterPro" id="IPR034783">
    <property type="entry name" value="SNX4"/>
</dbReference>
<dbReference type="EMBL" id="OU015567">
    <property type="protein sequence ID" value="CAG5113103.1"/>
    <property type="molecule type" value="Genomic_DNA"/>
</dbReference>
<dbReference type="PANTHER" id="PTHR46596">
    <property type="entry name" value="SORTING NEXIN-4"/>
    <property type="match status" value="1"/>
</dbReference>
<dbReference type="PANTHER" id="PTHR46596:SF1">
    <property type="entry name" value="SORTING NEXIN-4"/>
    <property type="match status" value="1"/>
</dbReference>
<evidence type="ECO:0000256" key="1">
    <source>
        <dbReference type="SAM" id="MobiDB-lite"/>
    </source>
</evidence>
<reference evidence="3 4" key="1">
    <citation type="submission" date="2021-04" db="EMBL/GenBank/DDBJ databases">
        <authorList>
            <person name="Bliznina A."/>
        </authorList>
    </citation>
    <scope>NUCLEOTIDE SEQUENCE [LARGE SCALE GENOMIC DNA]</scope>
</reference>
<dbReference type="Proteomes" id="UP001158576">
    <property type="component" value="Chromosome 2"/>
</dbReference>
<feature type="region of interest" description="Disordered" evidence="1">
    <location>
        <begin position="1"/>
        <end position="25"/>
    </location>
</feature>